<evidence type="ECO:0000259" key="4">
    <source>
        <dbReference type="Pfam" id="PF01420"/>
    </source>
</evidence>
<keyword evidence="5" id="KW-0540">Nuclease</keyword>
<protein>
    <submittedName>
        <fullName evidence="5">Restriction endonuclease S</fullName>
    </submittedName>
</protein>
<dbReference type="OrthoDB" id="398435at2"/>
<gene>
    <name evidence="5" type="ORF">SAJA_09140</name>
</gene>
<keyword evidence="5" id="KW-0255">Endonuclease</keyword>
<dbReference type="FunCoup" id="A0A423PPQ6">
    <property type="interactions" value="31"/>
</dbReference>
<dbReference type="CDD" id="cd17273">
    <property type="entry name" value="RMtype1_S_EcoJA69PI-TRD1-CR1_like"/>
    <property type="match status" value="1"/>
</dbReference>
<proteinExistence type="inferred from homology"/>
<accession>A0A423PPQ6</accession>
<dbReference type="InterPro" id="IPR052021">
    <property type="entry name" value="Type-I_RS_S_subunit"/>
</dbReference>
<evidence type="ECO:0000256" key="2">
    <source>
        <dbReference type="ARBA" id="ARBA00022747"/>
    </source>
</evidence>
<keyword evidence="5" id="KW-0378">Hydrolase</keyword>
<dbReference type="InterPro" id="IPR044946">
    <property type="entry name" value="Restrct_endonuc_typeI_TRD_sf"/>
</dbReference>
<dbReference type="EMBL" id="AYKG01000025">
    <property type="protein sequence ID" value="ROO27573.1"/>
    <property type="molecule type" value="Genomic_DNA"/>
</dbReference>
<name>A0A423PPQ6_9GAMM</name>
<keyword evidence="3" id="KW-0238">DNA-binding</keyword>
<comment type="similarity">
    <text evidence="1">Belongs to the type-I restriction system S methylase family.</text>
</comment>
<comment type="caution">
    <text evidence="5">The sequence shown here is derived from an EMBL/GenBank/DDBJ whole genome shotgun (WGS) entry which is preliminary data.</text>
</comment>
<dbReference type="SUPFAM" id="SSF116734">
    <property type="entry name" value="DNA methylase specificity domain"/>
    <property type="match status" value="2"/>
</dbReference>
<dbReference type="GO" id="GO:0004519">
    <property type="term" value="F:endonuclease activity"/>
    <property type="evidence" value="ECO:0007669"/>
    <property type="project" value="UniProtKB-KW"/>
</dbReference>
<evidence type="ECO:0000256" key="1">
    <source>
        <dbReference type="ARBA" id="ARBA00010923"/>
    </source>
</evidence>
<keyword evidence="6" id="KW-1185">Reference proteome</keyword>
<dbReference type="Gene3D" id="3.90.220.20">
    <property type="entry name" value="DNA methylase specificity domains"/>
    <property type="match status" value="2"/>
</dbReference>
<dbReference type="InterPro" id="IPR000055">
    <property type="entry name" value="Restrct_endonuc_typeI_TRD"/>
</dbReference>
<organism evidence="5 6">
    <name type="scientific">Salinisphaera japonica YTM-1</name>
    <dbReference type="NCBI Taxonomy" id="1209778"/>
    <lineage>
        <taxon>Bacteria</taxon>
        <taxon>Pseudomonadati</taxon>
        <taxon>Pseudomonadota</taxon>
        <taxon>Gammaproteobacteria</taxon>
        <taxon>Salinisphaerales</taxon>
        <taxon>Salinisphaeraceae</taxon>
        <taxon>Salinisphaera</taxon>
    </lineage>
</organism>
<feature type="domain" description="Type I restriction modification DNA specificity" evidence="4">
    <location>
        <begin position="14"/>
        <end position="187"/>
    </location>
</feature>
<dbReference type="InParanoid" id="A0A423PPQ6"/>
<evidence type="ECO:0000256" key="3">
    <source>
        <dbReference type="ARBA" id="ARBA00023125"/>
    </source>
</evidence>
<dbReference type="Proteomes" id="UP000285310">
    <property type="component" value="Unassembled WGS sequence"/>
</dbReference>
<reference evidence="5 6" key="1">
    <citation type="submission" date="2013-10" db="EMBL/GenBank/DDBJ databases">
        <title>Salinisphaera japonica YTM-1 Genome Sequencing.</title>
        <authorList>
            <person name="Lai Q."/>
            <person name="Li C."/>
            <person name="Shao Z."/>
        </authorList>
    </citation>
    <scope>NUCLEOTIDE SEQUENCE [LARGE SCALE GENOMIC DNA]</scope>
    <source>
        <strain evidence="5 6">YTM-1</strain>
    </source>
</reference>
<dbReference type="GO" id="GO:0003677">
    <property type="term" value="F:DNA binding"/>
    <property type="evidence" value="ECO:0007669"/>
    <property type="project" value="UniProtKB-KW"/>
</dbReference>
<evidence type="ECO:0000313" key="5">
    <source>
        <dbReference type="EMBL" id="ROO27573.1"/>
    </source>
</evidence>
<evidence type="ECO:0000313" key="6">
    <source>
        <dbReference type="Proteomes" id="UP000285310"/>
    </source>
</evidence>
<dbReference type="PANTHER" id="PTHR30408">
    <property type="entry name" value="TYPE-1 RESTRICTION ENZYME ECOKI SPECIFICITY PROTEIN"/>
    <property type="match status" value="1"/>
</dbReference>
<dbReference type="PANTHER" id="PTHR30408:SF12">
    <property type="entry name" value="TYPE I RESTRICTION ENZYME MJAVIII SPECIFICITY SUBUNIT"/>
    <property type="match status" value="1"/>
</dbReference>
<dbReference type="AlphaFoldDB" id="A0A423PPQ6"/>
<dbReference type="GO" id="GO:0009307">
    <property type="term" value="P:DNA restriction-modification system"/>
    <property type="evidence" value="ECO:0007669"/>
    <property type="project" value="UniProtKB-KW"/>
</dbReference>
<sequence>MSSQADLLYGSRAKWPKVQLADVAQVVNGGTPKSKVQDYWGGDVQWLTPKEMGGMAGRHIAATERTITETGLAKSSARLVPANSLILSTRAPIGHLAVNDVEMAFNQGCRGIVPSADLDIGFLYYFLFANRQQLNDLGTGTTFKELSATNLKTFQLPLPRLDEQKRIVAVLDQAFAALDRARAHELENLGNSAALLESFVESQLDQSEGRIATLQQLLDDGSIKSHLDGNHGSDYPRKDEFVSSGVPYISANCIIDGQIDFNRAKYLSEKRAAKLRKGVAHDEDVIFAHNASVGPVAILRTCETKVILGTSVTYYRCDPNQIDPEFLAHEMRGTQFRRQYEAVMKQATRNQVPITAQRKLSHTIPNIERQKFIAAACSKVADRTRQLSKQYDQNLRGIDQLRQTLLEKTFAGEL</sequence>
<keyword evidence="2" id="KW-0680">Restriction system</keyword>
<dbReference type="RefSeq" id="WP_123658331.1">
    <property type="nucleotide sequence ID" value="NZ_AYKG01000025.1"/>
</dbReference>
<dbReference type="Pfam" id="PF01420">
    <property type="entry name" value="Methylase_S"/>
    <property type="match status" value="1"/>
</dbReference>